<dbReference type="Proteomes" id="UP001185069">
    <property type="component" value="Unassembled WGS sequence"/>
</dbReference>
<reference evidence="1 2" key="1">
    <citation type="submission" date="2023-07" db="EMBL/GenBank/DDBJ databases">
        <title>Sequencing the genomes of 1000 actinobacteria strains.</title>
        <authorList>
            <person name="Klenk H.-P."/>
        </authorList>
    </citation>
    <scope>NUCLEOTIDE SEQUENCE [LARGE SCALE GENOMIC DNA]</scope>
    <source>
        <strain evidence="1 2">DSM 14555</strain>
    </source>
</reference>
<gene>
    <name evidence="1" type="ORF">JOE69_001163</name>
</gene>
<proteinExistence type="predicted"/>
<dbReference type="EMBL" id="JAVDQF010000001">
    <property type="protein sequence ID" value="MDR6268925.1"/>
    <property type="molecule type" value="Genomic_DNA"/>
</dbReference>
<sequence length="106" mass="11324">MADVRCWQAYPDSTGFEDVARQISGDTAYLKVGVSVASVTGSGAQSVMVVQWSDDGTTWTETEPLATITAPPGTVKKFEVKAPYWRIKGVTTGTDAVVTSSAWAIY</sequence>
<name>A0ABU1J919_9MICC</name>
<evidence type="ECO:0008006" key="3">
    <source>
        <dbReference type="Google" id="ProtNLM"/>
    </source>
</evidence>
<accession>A0ABU1J919</accession>
<evidence type="ECO:0000313" key="2">
    <source>
        <dbReference type="Proteomes" id="UP001185069"/>
    </source>
</evidence>
<organism evidence="1 2">
    <name type="scientific">Arthrobacter russicus</name>
    <dbReference type="NCBI Taxonomy" id="172040"/>
    <lineage>
        <taxon>Bacteria</taxon>
        <taxon>Bacillati</taxon>
        <taxon>Actinomycetota</taxon>
        <taxon>Actinomycetes</taxon>
        <taxon>Micrococcales</taxon>
        <taxon>Micrococcaceae</taxon>
        <taxon>Arthrobacter</taxon>
    </lineage>
</organism>
<keyword evidence="2" id="KW-1185">Reference proteome</keyword>
<protein>
    <recommendedName>
        <fullName evidence="3">F5/8 type C domain-containing protein</fullName>
    </recommendedName>
</protein>
<comment type="caution">
    <text evidence="1">The sequence shown here is derived from an EMBL/GenBank/DDBJ whole genome shotgun (WGS) entry which is preliminary data.</text>
</comment>
<evidence type="ECO:0000313" key="1">
    <source>
        <dbReference type="EMBL" id="MDR6268925.1"/>
    </source>
</evidence>